<evidence type="ECO:0000313" key="5">
    <source>
        <dbReference type="EMBL" id="KKB53908.1"/>
    </source>
</evidence>
<dbReference type="CDD" id="cd01335">
    <property type="entry name" value="Radical_SAM"/>
    <property type="match status" value="1"/>
</dbReference>
<dbReference type="GO" id="GO:0046872">
    <property type="term" value="F:metal ion binding"/>
    <property type="evidence" value="ECO:0007669"/>
    <property type="project" value="UniProtKB-KW"/>
</dbReference>
<organism evidence="5 6">
    <name type="scientific">Parabacteroides gordonii MS-1 = DSM 23371</name>
    <dbReference type="NCBI Taxonomy" id="1203610"/>
    <lineage>
        <taxon>Bacteria</taxon>
        <taxon>Pseudomonadati</taxon>
        <taxon>Bacteroidota</taxon>
        <taxon>Bacteroidia</taxon>
        <taxon>Bacteroidales</taxon>
        <taxon>Tannerellaceae</taxon>
        <taxon>Parabacteroides</taxon>
    </lineage>
</organism>
<evidence type="ECO:0000256" key="1">
    <source>
        <dbReference type="ARBA" id="ARBA00022723"/>
    </source>
</evidence>
<dbReference type="PATRIC" id="fig|1203610.3.peg.3969"/>
<dbReference type="EMBL" id="AQHW01000018">
    <property type="protein sequence ID" value="KKB53908.1"/>
    <property type="molecule type" value="Genomic_DNA"/>
</dbReference>
<dbReference type="SUPFAM" id="SSF102114">
    <property type="entry name" value="Radical SAM enzymes"/>
    <property type="match status" value="1"/>
</dbReference>
<sequence>MRYIETKSILSKLREQDTWFGITYNMNLYRGCQHGCIYCDTRSECYRVGDISQILVKQNALELLTKELQSKRKNRATIGTGSMNDPYMPMERELQLTRNALQIIASYKFPVHIITKSNLVERDIDILQEISKMYAAVSFTITSATDSLAKKIEPNAPPSSERYNAMKALADKGIYTGVTLMPILPFINDTRENIETIIRQAKDSGVSYILPMFGVTLRKGSREYFYMALDNQFPTIKAKYQSAFGERYDCYSYDYKKLSDTFYNLCIKLGIETKMRFYEPKKYEQPSLF</sequence>
<dbReference type="InterPro" id="IPR058240">
    <property type="entry name" value="rSAM_sf"/>
</dbReference>
<dbReference type="STRING" id="1203610.HMPREF1536_03892"/>
<dbReference type="Gene3D" id="3.80.30.30">
    <property type="match status" value="1"/>
</dbReference>
<dbReference type="SFLD" id="SFLDG01084">
    <property type="entry name" value="Uncharacterised_Radical_SAM_Su"/>
    <property type="match status" value="1"/>
</dbReference>
<dbReference type="HOGENOM" id="CLU_015525_2_0_10"/>
<dbReference type="PROSITE" id="PS51918">
    <property type="entry name" value="RADICAL_SAM"/>
    <property type="match status" value="1"/>
</dbReference>
<dbReference type="Pfam" id="PF04055">
    <property type="entry name" value="Radical_SAM"/>
    <property type="match status" value="1"/>
</dbReference>
<proteinExistence type="predicted"/>
<dbReference type="PANTHER" id="PTHR43432">
    <property type="entry name" value="SLR0285 PROTEIN"/>
    <property type="match status" value="1"/>
</dbReference>
<dbReference type="InterPro" id="IPR006638">
    <property type="entry name" value="Elp3/MiaA/NifB-like_rSAM"/>
</dbReference>
<name>A0A0F5J837_9BACT</name>
<dbReference type="SMART" id="SM00729">
    <property type="entry name" value="Elp3"/>
    <property type="match status" value="1"/>
</dbReference>
<dbReference type="InterPro" id="IPR040086">
    <property type="entry name" value="MJ0683-like"/>
</dbReference>
<keyword evidence="6" id="KW-1185">Reference proteome</keyword>
<dbReference type="SFLD" id="SFLDS00029">
    <property type="entry name" value="Radical_SAM"/>
    <property type="match status" value="1"/>
</dbReference>
<dbReference type="Proteomes" id="UP000033035">
    <property type="component" value="Unassembled WGS sequence"/>
</dbReference>
<feature type="domain" description="Radical SAM core" evidence="4">
    <location>
        <begin position="18"/>
        <end position="254"/>
    </location>
</feature>
<dbReference type="RefSeq" id="WP_081693377.1">
    <property type="nucleotide sequence ID" value="NZ_AUAE01000045.1"/>
</dbReference>
<comment type="caution">
    <text evidence="5">The sequence shown here is derived from an EMBL/GenBank/DDBJ whole genome shotgun (WGS) entry which is preliminary data.</text>
</comment>
<gene>
    <name evidence="5" type="ORF">HMPREF1536_03892</name>
</gene>
<reference evidence="5 6" key="1">
    <citation type="submission" date="2013-04" db="EMBL/GenBank/DDBJ databases">
        <title>The Genome Sequence of Parabacteroides gordonii DSM 23371.</title>
        <authorList>
            <consortium name="The Broad Institute Genomics Platform"/>
            <person name="Earl A."/>
            <person name="Ward D."/>
            <person name="Feldgarden M."/>
            <person name="Gevers D."/>
            <person name="Martens E."/>
            <person name="Sakamoto M."/>
            <person name="Benno Y."/>
            <person name="Suzuki N."/>
            <person name="Matsunaga N."/>
            <person name="Koshihara K."/>
            <person name="Seki M."/>
            <person name="Komiya H."/>
            <person name="Walker B."/>
            <person name="Young S."/>
            <person name="Zeng Q."/>
            <person name="Gargeya S."/>
            <person name="Fitzgerald M."/>
            <person name="Haas B."/>
            <person name="Abouelleil A."/>
            <person name="Allen A.W."/>
            <person name="Alvarado L."/>
            <person name="Arachchi H.M."/>
            <person name="Berlin A.M."/>
            <person name="Chapman S.B."/>
            <person name="Gainer-Dewar J."/>
            <person name="Goldberg J."/>
            <person name="Griggs A."/>
            <person name="Gujja S."/>
            <person name="Hansen M."/>
            <person name="Howarth C."/>
            <person name="Imamovic A."/>
            <person name="Ireland A."/>
            <person name="Larimer J."/>
            <person name="McCowan C."/>
            <person name="Murphy C."/>
            <person name="Pearson M."/>
            <person name="Poon T.W."/>
            <person name="Priest M."/>
            <person name="Roberts A."/>
            <person name="Saif S."/>
            <person name="Shea T."/>
            <person name="Sisk P."/>
            <person name="Sykes S."/>
            <person name="Wortman J."/>
            <person name="Nusbaum C."/>
            <person name="Birren B."/>
        </authorList>
    </citation>
    <scope>NUCLEOTIDE SEQUENCE [LARGE SCALE GENOMIC DNA]</scope>
    <source>
        <strain evidence="5 6">MS-1</strain>
    </source>
</reference>
<accession>A0A0F5J837</accession>
<dbReference type="AlphaFoldDB" id="A0A0F5J837"/>
<evidence type="ECO:0000313" key="6">
    <source>
        <dbReference type="Proteomes" id="UP000033035"/>
    </source>
</evidence>
<dbReference type="GO" id="GO:0051536">
    <property type="term" value="F:iron-sulfur cluster binding"/>
    <property type="evidence" value="ECO:0007669"/>
    <property type="project" value="UniProtKB-KW"/>
</dbReference>
<protein>
    <recommendedName>
        <fullName evidence="4">Radical SAM core domain-containing protein</fullName>
    </recommendedName>
</protein>
<dbReference type="InterPro" id="IPR007197">
    <property type="entry name" value="rSAM"/>
</dbReference>
<evidence type="ECO:0000256" key="2">
    <source>
        <dbReference type="ARBA" id="ARBA00023004"/>
    </source>
</evidence>
<keyword evidence="1" id="KW-0479">Metal-binding</keyword>
<evidence type="ECO:0000259" key="4">
    <source>
        <dbReference type="PROSITE" id="PS51918"/>
    </source>
</evidence>
<dbReference type="PANTHER" id="PTHR43432:SF5">
    <property type="entry name" value="ELP3_MIAA_NIFB-LIKE RADICAL SAM CORE DOMAIN-CONTAINING PROTEIN"/>
    <property type="match status" value="1"/>
</dbReference>
<keyword evidence="2" id="KW-0408">Iron</keyword>
<evidence type="ECO:0000256" key="3">
    <source>
        <dbReference type="ARBA" id="ARBA00023014"/>
    </source>
</evidence>
<keyword evidence="3" id="KW-0411">Iron-sulfur</keyword>
<dbReference type="GO" id="GO:0003824">
    <property type="term" value="F:catalytic activity"/>
    <property type="evidence" value="ECO:0007669"/>
    <property type="project" value="InterPro"/>
</dbReference>